<evidence type="ECO:0000313" key="3">
    <source>
        <dbReference type="EMBL" id="TFF66561.1"/>
    </source>
</evidence>
<keyword evidence="2" id="KW-1133">Transmembrane helix</keyword>
<sequence>MIVLEGNHKEETHKHSLNYDALKSDSNKENIENRENIKSAKIKKNANTGDSGIVINLMIFVLSVFVLIFVEKEKIRK</sequence>
<feature type="region of interest" description="Disordered" evidence="1">
    <location>
        <begin position="1"/>
        <end position="21"/>
    </location>
</feature>
<dbReference type="Proteomes" id="UP000297454">
    <property type="component" value="Unassembled WGS sequence"/>
</dbReference>
<feature type="transmembrane region" description="Helical" evidence="2">
    <location>
        <begin position="53"/>
        <end position="70"/>
    </location>
</feature>
<dbReference type="AlphaFoldDB" id="A0A4V3IYE9"/>
<dbReference type="RefSeq" id="WP_134744472.1">
    <property type="nucleotide sequence ID" value="NZ_CP119761.1"/>
</dbReference>
<gene>
    <name evidence="3" type="ORF">EQF91_03675</name>
</gene>
<feature type="compositionally biased region" description="Basic and acidic residues" evidence="1">
    <location>
        <begin position="1"/>
        <end position="14"/>
    </location>
</feature>
<dbReference type="EMBL" id="SCFR01000009">
    <property type="protein sequence ID" value="TFF66561.1"/>
    <property type="molecule type" value="Genomic_DNA"/>
</dbReference>
<evidence type="ECO:0000313" key="4">
    <source>
        <dbReference type="Proteomes" id="UP000297454"/>
    </source>
</evidence>
<evidence type="ECO:0000256" key="1">
    <source>
        <dbReference type="SAM" id="MobiDB-lite"/>
    </source>
</evidence>
<name>A0A4V3IYE9_9FIRM</name>
<organism evidence="3 4">
    <name type="scientific">Helcococcus ovis</name>
    <dbReference type="NCBI Taxonomy" id="72026"/>
    <lineage>
        <taxon>Bacteria</taxon>
        <taxon>Bacillati</taxon>
        <taxon>Bacillota</taxon>
        <taxon>Tissierellia</taxon>
        <taxon>Tissierellales</taxon>
        <taxon>Peptoniphilaceae</taxon>
        <taxon>Helcococcus</taxon>
    </lineage>
</organism>
<keyword evidence="2" id="KW-0812">Transmembrane</keyword>
<reference evidence="3 4" key="1">
    <citation type="submission" date="2019-01" db="EMBL/GenBank/DDBJ databases">
        <title>Draft Genome Sequences of Helcococcus ovis Strains Isolated from the Uterus and Vagina of Dairy Cows with Metritis.</title>
        <authorList>
            <person name="Cunha F."/>
            <person name="Jeon S.J."/>
            <person name="Kutzer P."/>
            <person name="Galvao K.N."/>
        </authorList>
    </citation>
    <scope>NUCLEOTIDE SEQUENCE [LARGE SCALE GENOMIC DNA]</scope>
    <source>
        <strain evidence="3 4">KG-37</strain>
    </source>
</reference>
<comment type="caution">
    <text evidence="3">The sequence shown here is derived from an EMBL/GenBank/DDBJ whole genome shotgun (WGS) entry which is preliminary data.</text>
</comment>
<evidence type="ECO:0000256" key="2">
    <source>
        <dbReference type="SAM" id="Phobius"/>
    </source>
</evidence>
<proteinExistence type="predicted"/>
<accession>A0A4V3IYE9</accession>
<keyword evidence="4" id="KW-1185">Reference proteome</keyword>
<keyword evidence="2" id="KW-0472">Membrane</keyword>
<protein>
    <submittedName>
        <fullName evidence="3">Uncharacterized protein</fullName>
    </submittedName>
</protein>